<dbReference type="EMBL" id="CP012808">
    <property type="protein sequence ID" value="ALH95093.1"/>
    <property type="molecule type" value="Genomic_DNA"/>
</dbReference>
<keyword evidence="2" id="KW-1185">Reference proteome</keyword>
<dbReference type="InterPro" id="IPR020011">
    <property type="entry name" value="FimV_C"/>
</dbReference>
<evidence type="ECO:0008006" key="3">
    <source>
        <dbReference type="Google" id="ProtNLM"/>
    </source>
</evidence>
<dbReference type="STRING" id="1324350.AOY20_05810"/>
<protein>
    <recommendedName>
        <fullName evidence="3">Tetratricopeptide repeat protein</fullName>
    </recommendedName>
</protein>
<dbReference type="NCBIfam" id="TIGR03504">
    <property type="entry name" value="FimV_Cterm"/>
    <property type="match status" value="1"/>
</dbReference>
<gene>
    <name evidence="1" type="ORF">AOY20_05810</name>
</gene>
<organism evidence="1 2">
    <name type="scientific">Acinetobacter equi</name>
    <dbReference type="NCBI Taxonomy" id="1324350"/>
    <lineage>
        <taxon>Bacteria</taxon>
        <taxon>Pseudomonadati</taxon>
        <taxon>Pseudomonadota</taxon>
        <taxon>Gammaproteobacteria</taxon>
        <taxon>Moraxellales</taxon>
        <taxon>Moraxellaceae</taxon>
        <taxon>Acinetobacter</taxon>
    </lineage>
</organism>
<dbReference type="Proteomes" id="UP000064939">
    <property type="component" value="Chromosome"/>
</dbReference>
<dbReference type="AlphaFoldDB" id="A0A0N9VP00"/>
<name>A0A0N9VP00_9GAMM</name>
<evidence type="ECO:0000313" key="2">
    <source>
        <dbReference type="Proteomes" id="UP000064939"/>
    </source>
</evidence>
<reference evidence="1 2" key="1">
    <citation type="journal article" date="2015" name="Int. J. Syst. Evol. Microbiol.">
        <title>Acinetobacter equi sp. nov. isolated from horse faeces.</title>
        <authorList>
            <person name="Poppel M.T."/>
            <person name="Skiebe E."/>
            <person name="Laue M."/>
            <person name="Bergmann H."/>
            <person name="Ebersberger I."/>
            <person name="Garn T."/>
            <person name="Fruth A."/>
            <person name="Baumgardt S."/>
            <person name="Busse H.J."/>
            <person name="Wilharm G."/>
        </authorList>
    </citation>
    <scope>NUCLEOTIDE SEQUENCE [LARGE SCALE GENOMIC DNA]</scope>
    <source>
        <strain evidence="1 2">114</strain>
    </source>
</reference>
<dbReference type="InterPro" id="IPR038440">
    <property type="entry name" value="FimV_C_sf"/>
</dbReference>
<accession>A0A0N9VP00</accession>
<dbReference type="OrthoDB" id="6713201at2"/>
<evidence type="ECO:0000313" key="1">
    <source>
        <dbReference type="EMBL" id="ALH95093.1"/>
    </source>
</evidence>
<dbReference type="Gene3D" id="1.20.58.2200">
    <property type="match status" value="1"/>
</dbReference>
<dbReference type="RefSeq" id="WP_054580989.1">
    <property type="nucleotide sequence ID" value="NZ_CP012808.1"/>
</dbReference>
<proteinExistence type="predicted"/>
<dbReference type="KEGG" id="aei:AOY20_05810"/>
<sequence>MPSDPLLDAFPELEQTDEISLNFELAEKYIELGAYEDARRLIEEKEKSYNTAQRNQADQLLKQIAS</sequence>